<proteinExistence type="inferred from homology"/>
<dbReference type="InterPro" id="IPR008978">
    <property type="entry name" value="HSP20-like_chaperone"/>
</dbReference>
<dbReference type="RefSeq" id="WP_161926450.1">
    <property type="nucleotide sequence ID" value="NZ_BJOU01000001.1"/>
</dbReference>
<protein>
    <submittedName>
        <fullName evidence="4">Heat-shock protein Hsp20</fullName>
    </submittedName>
</protein>
<dbReference type="InterPro" id="IPR002068">
    <property type="entry name" value="A-crystallin/Hsp20_dom"/>
</dbReference>
<dbReference type="PANTHER" id="PTHR11527">
    <property type="entry name" value="HEAT-SHOCK PROTEIN 20 FAMILY MEMBER"/>
    <property type="match status" value="1"/>
</dbReference>
<organism evidence="4 5">
    <name type="scientific">Gordonia crocea</name>
    <dbReference type="NCBI Taxonomy" id="589162"/>
    <lineage>
        <taxon>Bacteria</taxon>
        <taxon>Bacillati</taxon>
        <taxon>Actinomycetota</taxon>
        <taxon>Actinomycetes</taxon>
        <taxon>Mycobacteriales</taxon>
        <taxon>Gordoniaceae</taxon>
        <taxon>Gordonia</taxon>
    </lineage>
</organism>
<keyword evidence="5" id="KW-1185">Reference proteome</keyword>
<dbReference type="AlphaFoldDB" id="A0A7I9UWB8"/>
<dbReference type="OrthoDB" id="5242916at2"/>
<dbReference type="SUPFAM" id="SSF49764">
    <property type="entry name" value="HSP20-like chaperones"/>
    <property type="match status" value="1"/>
</dbReference>
<evidence type="ECO:0000259" key="3">
    <source>
        <dbReference type="PROSITE" id="PS01031"/>
    </source>
</evidence>
<comment type="caution">
    <text evidence="4">The sequence shown here is derived from an EMBL/GenBank/DDBJ whole genome shotgun (WGS) entry which is preliminary data.</text>
</comment>
<evidence type="ECO:0000256" key="2">
    <source>
        <dbReference type="RuleBase" id="RU003616"/>
    </source>
</evidence>
<dbReference type="InterPro" id="IPR031107">
    <property type="entry name" value="Small_HSP"/>
</dbReference>
<dbReference type="EMBL" id="BJOU01000001">
    <property type="protein sequence ID" value="GED97070.1"/>
    <property type="molecule type" value="Genomic_DNA"/>
</dbReference>
<gene>
    <name evidence="4" type="ORF">nbrc107697_11090</name>
</gene>
<sequence>MLRFDPFSDVDALARELMTGTPTGSRRAPRFMPLDLYKVDDHYVLIADLPGADPGSIDVNVDNGVLTLSAQRTTPSEDGVQWLASERFSGAYRRQLSLGDGIDSSRISANYDNGVLTVTIPMAEEAKPRRIEVSHRGGRQAIETSSTVT</sequence>
<feature type="domain" description="SHSP" evidence="3">
    <location>
        <begin position="25"/>
        <end position="136"/>
    </location>
</feature>
<dbReference type="Gene3D" id="2.60.40.790">
    <property type="match status" value="1"/>
</dbReference>
<comment type="similarity">
    <text evidence="1 2">Belongs to the small heat shock protein (HSP20) family.</text>
</comment>
<dbReference type="Proteomes" id="UP000444980">
    <property type="component" value="Unassembled WGS sequence"/>
</dbReference>
<dbReference type="CDD" id="cd06464">
    <property type="entry name" value="ACD_sHsps-like"/>
    <property type="match status" value="1"/>
</dbReference>
<dbReference type="Pfam" id="PF00011">
    <property type="entry name" value="HSP20"/>
    <property type="match status" value="1"/>
</dbReference>
<accession>A0A7I9UWB8</accession>
<evidence type="ECO:0000313" key="4">
    <source>
        <dbReference type="EMBL" id="GED97070.1"/>
    </source>
</evidence>
<reference evidence="5" key="1">
    <citation type="submission" date="2019-06" db="EMBL/GenBank/DDBJ databases">
        <title>Gordonia isolated from sludge of a wastewater treatment plant.</title>
        <authorList>
            <person name="Tamura T."/>
            <person name="Aoyama K."/>
            <person name="Kang Y."/>
            <person name="Saito S."/>
            <person name="Akiyama N."/>
            <person name="Yazawa K."/>
            <person name="Gonoi T."/>
            <person name="Mikami Y."/>
        </authorList>
    </citation>
    <scope>NUCLEOTIDE SEQUENCE [LARGE SCALE GENOMIC DNA]</scope>
    <source>
        <strain evidence="5">NBRC 107697</strain>
    </source>
</reference>
<dbReference type="PROSITE" id="PS01031">
    <property type="entry name" value="SHSP"/>
    <property type="match status" value="1"/>
</dbReference>
<evidence type="ECO:0000256" key="1">
    <source>
        <dbReference type="PROSITE-ProRule" id="PRU00285"/>
    </source>
</evidence>
<evidence type="ECO:0000313" key="5">
    <source>
        <dbReference type="Proteomes" id="UP000444980"/>
    </source>
</evidence>
<name>A0A7I9UWB8_9ACTN</name>